<dbReference type="GO" id="GO:0000786">
    <property type="term" value="C:nucleosome"/>
    <property type="evidence" value="ECO:0007669"/>
    <property type="project" value="InterPro"/>
</dbReference>
<proteinExistence type="predicted"/>
<feature type="region of interest" description="Disordered" evidence="2">
    <location>
        <begin position="610"/>
        <end position="674"/>
    </location>
</feature>
<evidence type="ECO:0000313" key="5">
    <source>
        <dbReference type="Proteomes" id="UP000054988"/>
    </source>
</evidence>
<feature type="compositionally biased region" description="Polar residues" evidence="2">
    <location>
        <begin position="74"/>
        <end position="91"/>
    </location>
</feature>
<dbReference type="EMBL" id="LATX01001621">
    <property type="protein sequence ID" value="KTB39977.1"/>
    <property type="molecule type" value="Genomic_DNA"/>
</dbReference>
<dbReference type="Gene3D" id="1.10.10.10">
    <property type="entry name" value="Winged helix-like DNA-binding domain superfamily/Winged helix DNA-binding domain"/>
    <property type="match status" value="1"/>
</dbReference>
<feature type="compositionally biased region" description="Basic and acidic residues" evidence="2">
    <location>
        <begin position="407"/>
        <end position="420"/>
    </location>
</feature>
<dbReference type="GO" id="GO:0006334">
    <property type="term" value="P:nucleosome assembly"/>
    <property type="evidence" value="ECO:0007669"/>
    <property type="project" value="InterPro"/>
</dbReference>
<feature type="compositionally biased region" description="Acidic residues" evidence="2">
    <location>
        <begin position="655"/>
        <end position="674"/>
    </location>
</feature>
<feature type="region of interest" description="Disordered" evidence="2">
    <location>
        <begin position="407"/>
        <end position="487"/>
    </location>
</feature>
<sequence length="674" mass="70844">MQPQAYPPPHPLHHLQHAQQALATAADYELKRRYLALLPPQQIIEICLTFDLHVPPYVKSTVWPVDIGAAIGAMQSSRQSTPQASVQNNTQNKDDFPIMDSLFDPSSGPPIPRSRSSSLEPQPSVQGAEPSKEKSPSTTAEESPQPIPAQSTPQPSTSSASSAAGSPIPSSAPPASGPSSSTPSQVPQPGVPLLPYSPFAYPGQPPPYPHSPYYPPPAAWGAYPHLRYPPFPSYPHATHIPGFPHFPSPPSHPQPATPAAAKASSPTPTPAEAPASKTASAPTPTSAQSSASASTSTPSPAPAPVLISTPTPTSAPAPEPASTPAPPIAAPATTPAPVPPDPPANISMDDLPSYEDMIVEVLVTLGEDSDGIAPKDLYTQMAARYPVQANFRPSAAQALQKAFRKGRFEKSESGRYRLNPEWKGGTTTRRNTRRPQVHGNTTPAPSGAPAPTPVHAPQIARPPPFTKAPLVRNGSAPPSGRSTTGWYTASKQRSRSIAMNATGQGTSTANPTVGSGGFEDPFEAAQHILKTINFGNELLRMESDHEGGGRDSSVPLHNIAPERGAGMEMRAALFGSGSGELGFDQSARAELQAQLALLAVQLNEILHEPTIPHSEPGLPPQTHEAPEPVMEDAISGGPLPLPPQQAPVSGRSEELDIPMMEDDSDDEDMDEVIV</sequence>
<reference evidence="4 5" key="1">
    <citation type="submission" date="2015-12" db="EMBL/GenBank/DDBJ databases">
        <title>Draft genome sequence of Moniliophthora roreri, the causal agent of frosty pod rot of cacao.</title>
        <authorList>
            <person name="Aime M.C."/>
            <person name="Diaz-Valderrama J.R."/>
            <person name="Kijpornyongpan T."/>
            <person name="Phillips-Mora W."/>
        </authorList>
    </citation>
    <scope>NUCLEOTIDE SEQUENCE [LARGE SCALE GENOMIC DNA]</scope>
    <source>
        <strain evidence="4 5">MCA 2952</strain>
    </source>
</reference>
<dbReference type="AlphaFoldDB" id="A0A0W0FUG1"/>
<gene>
    <name evidence="4" type="ORF">WG66_7447</name>
</gene>
<dbReference type="InterPro" id="IPR036388">
    <property type="entry name" value="WH-like_DNA-bd_sf"/>
</dbReference>
<evidence type="ECO:0000256" key="1">
    <source>
        <dbReference type="ARBA" id="ARBA00020833"/>
    </source>
</evidence>
<dbReference type="PROSITE" id="PS51504">
    <property type="entry name" value="H15"/>
    <property type="match status" value="1"/>
</dbReference>
<feature type="compositionally biased region" description="Low complexity" evidence="2">
    <location>
        <begin position="148"/>
        <end position="169"/>
    </location>
</feature>
<evidence type="ECO:0000256" key="2">
    <source>
        <dbReference type="SAM" id="MobiDB-lite"/>
    </source>
</evidence>
<dbReference type="Proteomes" id="UP000054988">
    <property type="component" value="Unassembled WGS sequence"/>
</dbReference>
<feature type="compositionally biased region" description="Low complexity" evidence="2">
    <location>
        <begin position="257"/>
        <end position="298"/>
    </location>
</feature>
<dbReference type="SUPFAM" id="SSF46785">
    <property type="entry name" value="Winged helix' DNA-binding domain"/>
    <property type="match status" value="1"/>
</dbReference>
<dbReference type="InterPro" id="IPR005818">
    <property type="entry name" value="Histone_H1/H5_H15"/>
</dbReference>
<feature type="compositionally biased region" description="Pro residues" evidence="2">
    <location>
        <begin position="203"/>
        <end position="216"/>
    </location>
</feature>
<feature type="region of interest" description="Disordered" evidence="2">
    <location>
        <begin position="74"/>
        <end position="216"/>
    </location>
</feature>
<name>A0A0W0FUG1_MONRR</name>
<comment type="caution">
    <text evidence="4">The sequence shown here is derived from an EMBL/GenBank/DDBJ whole genome shotgun (WGS) entry which is preliminary data.</text>
</comment>
<organism evidence="4 5">
    <name type="scientific">Moniliophthora roreri</name>
    <name type="common">Frosty pod rot fungus</name>
    <name type="synonym">Monilia roreri</name>
    <dbReference type="NCBI Taxonomy" id="221103"/>
    <lineage>
        <taxon>Eukaryota</taxon>
        <taxon>Fungi</taxon>
        <taxon>Dikarya</taxon>
        <taxon>Basidiomycota</taxon>
        <taxon>Agaricomycotina</taxon>
        <taxon>Agaricomycetes</taxon>
        <taxon>Agaricomycetidae</taxon>
        <taxon>Agaricales</taxon>
        <taxon>Marasmiineae</taxon>
        <taxon>Marasmiaceae</taxon>
        <taxon>Moniliophthora</taxon>
    </lineage>
</organism>
<protein>
    <recommendedName>
        <fullName evidence="1">Histone H1</fullName>
    </recommendedName>
</protein>
<feature type="domain" description="H15" evidence="3">
    <location>
        <begin position="350"/>
        <end position="420"/>
    </location>
</feature>
<dbReference type="GO" id="GO:0003677">
    <property type="term" value="F:DNA binding"/>
    <property type="evidence" value="ECO:0007669"/>
    <property type="project" value="InterPro"/>
</dbReference>
<dbReference type="eggNOG" id="ENOG502S8Q9">
    <property type="taxonomic scope" value="Eukaryota"/>
</dbReference>
<feature type="compositionally biased region" description="Low complexity" evidence="2">
    <location>
        <begin position="177"/>
        <end position="188"/>
    </location>
</feature>
<dbReference type="Pfam" id="PF00538">
    <property type="entry name" value="Linker_histone"/>
    <property type="match status" value="1"/>
</dbReference>
<feature type="compositionally biased region" description="Pro residues" evidence="2">
    <location>
        <begin position="244"/>
        <end position="256"/>
    </location>
</feature>
<evidence type="ECO:0000313" key="4">
    <source>
        <dbReference type="EMBL" id="KTB39977.1"/>
    </source>
</evidence>
<feature type="compositionally biased region" description="Pro residues" evidence="2">
    <location>
        <begin position="446"/>
        <end position="466"/>
    </location>
</feature>
<feature type="compositionally biased region" description="Pro residues" evidence="2">
    <location>
        <begin position="313"/>
        <end position="343"/>
    </location>
</feature>
<evidence type="ECO:0000259" key="3">
    <source>
        <dbReference type="PROSITE" id="PS51504"/>
    </source>
</evidence>
<dbReference type="InterPro" id="IPR036390">
    <property type="entry name" value="WH_DNA-bd_sf"/>
</dbReference>
<accession>A0A0W0FUG1</accession>
<feature type="region of interest" description="Disordered" evidence="2">
    <location>
        <begin position="231"/>
        <end position="350"/>
    </location>
</feature>